<sequence>MFWRWSTMCWTQLNRRYREKQQAEEEYQRAHQYHTGAVVETGGLSALTEAAQLLAQDEIAEEQECDKVVNDVIRSSELKQMISATMPTGPTPIDLVSRVRMGLTPSFILPAYKAGSSPRTTSAIPARLDGVLVDCSALASLPSHVVITLVKKYIQRLLPLMPFMVESVVWKQVDIVLASVGVEDEQSNIKAVHRIQPSYDHVIVYTILAISATLGCAKSRHESRCMAFSEILFKEGIQHLCNEAPFPNDLAGVQLTLLILQYAEINPKCANVWVLGGAAMRSCLELGLHREPSVKVIDPDPATLDLRRRIFWMAYCLDRTICSALQRPLSIPDPAINTQYPFLEPRDPHTGDALQSTTHESSPALHLIGYCRLQSVMTEVHFQGKSLGFGQTWEDWLIDTEQSLRRWYEECRSVDEAQAEFGLVHGLVSLHRPSPRMPTPSVPSLVIAFEAACDSARIYREKILYGFVRRPWLAAHHTAESAMVALFSLRSSFPHIVGRFSVGDVFEKMKSFTTNLLHISGQGWTEITKFAARFERLLAPLLDALLQGDDPSTILYPPEYDAELSRYLYPGPAHLDYLQFGNQSTTTVAVDAFDPEMSTWNDAFAEIFDTGDSQDAQ</sequence>
<evidence type="ECO:0000256" key="6">
    <source>
        <dbReference type="ARBA" id="ARBA00023163"/>
    </source>
</evidence>
<evidence type="ECO:0000313" key="9">
    <source>
        <dbReference type="EMBL" id="KKY16864.1"/>
    </source>
</evidence>
<dbReference type="GO" id="GO:0045944">
    <property type="term" value="P:positive regulation of transcription by RNA polymerase II"/>
    <property type="evidence" value="ECO:0007669"/>
    <property type="project" value="TreeGrafter"/>
</dbReference>
<dbReference type="Proteomes" id="UP000053317">
    <property type="component" value="Unassembled WGS sequence"/>
</dbReference>
<keyword evidence="6" id="KW-0804">Transcription</keyword>
<dbReference type="EMBL" id="LCWF01000155">
    <property type="protein sequence ID" value="KKY16864.1"/>
    <property type="molecule type" value="Genomic_DNA"/>
</dbReference>
<protein>
    <submittedName>
        <fullName evidence="9">Putative c6 transcription factor</fullName>
    </submittedName>
</protein>
<keyword evidence="7" id="KW-0539">Nucleus</keyword>
<dbReference type="GO" id="GO:0005634">
    <property type="term" value="C:nucleus"/>
    <property type="evidence" value="ECO:0007669"/>
    <property type="project" value="UniProtKB-SubCell"/>
</dbReference>
<evidence type="ECO:0000256" key="2">
    <source>
        <dbReference type="ARBA" id="ARBA00022723"/>
    </source>
</evidence>
<dbReference type="GO" id="GO:0006351">
    <property type="term" value="P:DNA-templated transcription"/>
    <property type="evidence" value="ECO:0007669"/>
    <property type="project" value="InterPro"/>
</dbReference>
<organism evidence="9 10">
    <name type="scientific">Phaeomoniella chlamydospora</name>
    <name type="common">Phaeoacremonium chlamydosporum</name>
    <dbReference type="NCBI Taxonomy" id="158046"/>
    <lineage>
        <taxon>Eukaryota</taxon>
        <taxon>Fungi</taxon>
        <taxon>Dikarya</taxon>
        <taxon>Ascomycota</taxon>
        <taxon>Pezizomycotina</taxon>
        <taxon>Eurotiomycetes</taxon>
        <taxon>Chaetothyriomycetidae</taxon>
        <taxon>Phaeomoniellales</taxon>
        <taxon>Phaeomoniellaceae</taxon>
        <taxon>Phaeomoniella</taxon>
    </lineage>
</organism>
<gene>
    <name evidence="9" type="ORF">UCRPC4_g05822</name>
</gene>
<dbReference type="GO" id="GO:0043565">
    <property type="term" value="F:sequence-specific DNA binding"/>
    <property type="evidence" value="ECO:0007669"/>
    <property type="project" value="TreeGrafter"/>
</dbReference>
<comment type="caution">
    <text evidence="9">The sequence shown here is derived from an EMBL/GenBank/DDBJ whole genome shotgun (WGS) entry which is preliminary data.</text>
</comment>
<keyword evidence="5" id="KW-0238">DNA-binding</keyword>
<keyword evidence="2" id="KW-0479">Metal-binding</keyword>
<feature type="domain" description="Xylanolytic transcriptional activator regulatory" evidence="8">
    <location>
        <begin position="272"/>
        <end position="347"/>
    </location>
</feature>
<proteinExistence type="predicted"/>
<evidence type="ECO:0000256" key="1">
    <source>
        <dbReference type="ARBA" id="ARBA00004123"/>
    </source>
</evidence>
<dbReference type="PANTHER" id="PTHR47782:SF2">
    <property type="entry name" value="TRANSCRIPTION FACTOR, PUTATIVE (AFU_ORTHOLOGUE AFUA_4G12570)-RELATED"/>
    <property type="match status" value="1"/>
</dbReference>
<reference evidence="9 10" key="2">
    <citation type="submission" date="2015-05" db="EMBL/GenBank/DDBJ databases">
        <authorList>
            <person name="Morales-Cruz A."/>
            <person name="Amrine K.C."/>
            <person name="Cantu D."/>
        </authorList>
    </citation>
    <scope>NUCLEOTIDE SEQUENCE [LARGE SCALE GENOMIC DNA]</scope>
    <source>
        <strain evidence="9">UCRPC4</strain>
    </source>
</reference>
<evidence type="ECO:0000256" key="4">
    <source>
        <dbReference type="ARBA" id="ARBA00023015"/>
    </source>
</evidence>
<reference evidence="9 10" key="1">
    <citation type="submission" date="2015-05" db="EMBL/GenBank/DDBJ databases">
        <title>Distinctive expansion of gene families associated with plant cell wall degradation and secondary metabolism in the genomes of grapevine trunk pathogens.</title>
        <authorList>
            <person name="Lawrence D.P."/>
            <person name="Travadon R."/>
            <person name="Rolshausen P.E."/>
            <person name="Baumgartner K."/>
        </authorList>
    </citation>
    <scope>NUCLEOTIDE SEQUENCE [LARGE SCALE GENOMIC DNA]</scope>
    <source>
        <strain evidence="9">UCRPC4</strain>
    </source>
</reference>
<accession>A0A0G2E2B2</accession>
<dbReference type="AlphaFoldDB" id="A0A0G2E2B2"/>
<comment type="subcellular location">
    <subcellularLocation>
        <location evidence="1">Nucleus</location>
    </subcellularLocation>
</comment>
<dbReference type="SMART" id="SM00906">
    <property type="entry name" value="Fungal_trans"/>
    <property type="match status" value="1"/>
</dbReference>
<dbReference type="InterPro" id="IPR007219">
    <property type="entry name" value="XnlR_reg_dom"/>
</dbReference>
<dbReference type="Pfam" id="PF04082">
    <property type="entry name" value="Fungal_trans"/>
    <property type="match status" value="1"/>
</dbReference>
<evidence type="ECO:0000256" key="3">
    <source>
        <dbReference type="ARBA" id="ARBA00022833"/>
    </source>
</evidence>
<evidence type="ECO:0000256" key="7">
    <source>
        <dbReference type="ARBA" id="ARBA00023242"/>
    </source>
</evidence>
<evidence type="ECO:0000313" key="10">
    <source>
        <dbReference type="Proteomes" id="UP000053317"/>
    </source>
</evidence>
<evidence type="ECO:0000256" key="5">
    <source>
        <dbReference type="ARBA" id="ARBA00023125"/>
    </source>
</evidence>
<name>A0A0G2E2B2_PHACM</name>
<evidence type="ECO:0000259" key="8">
    <source>
        <dbReference type="SMART" id="SM00906"/>
    </source>
</evidence>
<dbReference type="PANTHER" id="PTHR47782">
    <property type="entry name" value="ZN(II)2CYS6 TRANSCRIPTION FACTOR (EUROFUNG)-RELATED"/>
    <property type="match status" value="1"/>
</dbReference>
<keyword evidence="4" id="KW-0805">Transcription regulation</keyword>
<dbReference type="GO" id="GO:0000981">
    <property type="term" value="F:DNA-binding transcription factor activity, RNA polymerase II-specific"/>
    <property type="evidence" value="ECO:0007669"/>
    <property type="project" value="TreeGrafter"/>
</dbReference>
<dbReference type="InterPro" id="IPR052202">
    <property type="entry name" value="Yeast_MetPath_Reg"/>
</dbReference>
<dbReference type="CDD" id="cd12148">
    <property type="entry name" value="fungal_TF_MHR"/>
    <property type="match status" value="1"/>
</dbReference>
<keyword evidence="3" id="KW-0862">Zinc</keyword>
<dbReference type="OrthoDB" id="189997at2759"/>
<keyword evidence="10" id="KW-1185">Reference proteome</keyword>
<dbReference type="GO" id="GO:0008270">
    <property type="term" value="F:zinc ion binding"/>
    <property type="evidence" value="ECO:0007669"/>
    <property type="project" value="InterPro"/>
</dbReference>